<reference evidence="9" key="2">
    <citation type="submission" date="2023-06" db="EMBL/GenBank/DDBJ databases">
        <authorList>
            <consortium name="Lawrence Berkeley National Laboratory"/>
            <person name="Haridas S."/>
            <person name="Hensen N."/>
            <person name="Bonometti L."/>
            <person name="Westerberg I."/>
            <person name="Brannstrom I.O."/>
            <person name="Guillou S."/>
            <person name="Cros-Aarteil S."/>
            <person name="Calhoun S."/>
            <person name="Kuo A."/>
            <person name="Mondo S."/>
            <person name="Pangilinan J."/>
            <person name="Riley R."/>
            <person name="Labutti K."/>
            <person name="Andreopoulos B."/>
            <person name="Lipzen A."/>
            <person name="Chen C."/>
            <person name="Yanf M."/>
            <person name="Daum C."/>
            <person name="Ng V."/>
            <person name="Clum A."/>
            <person name="Steindorff A."/>
            <person name="Ohm R."/>
            <person name="Martin F."/>
            <person name="Silar P."/>
            <person name="Natvig D."/>
            <person name="Lalanne C."/>
            <person name="Gautier V."/>
            <person name="Ament-Velasquez S.L."/>
            <person name="Kruys A."/>
            <person name="Hutchinson M.I."/>
            <person name="Powell A.J."/>
            <person name="Barry K."/>
            <person name="Miller A.N."/>
            <person name="Grigoriev I.V."/>
            <person name="Debuchy R."/>
            <person name="Gladieux P."/>
            <person name="Thoren M.H."/>
            <person name="Johannesson H."/>
        </authorList>
    </citation>
    <scope>NUCLEOTIDE SEQUENCE</scope>
    <source>
        <strain evidence="9">SMH4131-1</strain>
    </source>
</reference>
<sequence>MADDITPLASLSLTHVYYNPDDPVSLLCAWLALVPQALCVIYVTLIWSTREAEVALMFAGQLACEAVNFALKRLIKEERPARIHRTGGKGYGMPSSHAQFAFFWAVAMTLFLLVRHRPSPTKNKQQGQGGKTVQNGDKRTISSAPRPGDVARSLSRSDRLLALNADIERFAHDPWTFAQRALVSAGALFLASMVAWSRTYLGYHTEKQVLVGCLAGAVSAVGWFVITQVIRKTGLLALALEIPVARWFRLRDLVVEEDLCQAGWEKWEGRRLVARQLKEQKAL</sequence>
<evidence type="ECO:0000256" key="6">
    <source>
        <dbReference type="RuleBase" id="RU367078"/>
    </source>
</evidence>
<comment type="pathway">
    <text evidence="6">Protein modification; protein glycosylation.</text>
</comment>
<dbReference type="SUPFAM" id="SSF48317">
    <property type="entry name" value="Acid phosphatase/Vanadium-dependent haloperoxidase"/>
    <property type="match status" value="1"/>
</dbReference>
<dbReference type="GO" id="GO:0006487">
    <property type="term" value="P:protein N-linked glycosylation"/>
    <property type="evidence" value="ECO:0007669"/>
    <property type="project" value="UniProtKB-UniRule"/>
</dbReference>
<dbReference type="GO" id="GO:0047874">
    <property type="term" value="F:dolichyldiphosphatase activity"/>
    <property type="evidence" value="ECO:0007669"/>
    <property type="project" value="UniProtKB-UniRule"/>
</dbReference>
<evidence type="ECO:0000256" key="5">
    <source>
        <dbReference type="ARBA" id="ARBA00023136"/>
    </source>
</evidence>
<name>A0AAE0MD15_9PEZI</name>
<evidence type="ECO:0000256" key="1">
    <source>
        <dbReference type="ARBA" id="ARBA00004141"/>
    </source>
</evidence>
<dbReference type="PANTHER" id="PTHR11247">
    <property type="entry name" value="PALMITOYL-PROTEIN THIOESTERASE/DOLICHYLDIPHOSPHATASE 1"/>
    <property type="match status" value="1"/>
</dbReference>
<evidence type="ECO:0000256" key="2">
    <source>
        <dbReference type="ARBA" id="ARBA00022692"/>
    </source>
</evidence>
<dbReference type="InterPro" id="IPR000326">
    <property type="entry name" value="PAP2/HPO"/>
</dbReference>
<comment type="function">
    <text evidence="6">Required for efficient N-glycosylation. Necessary for maintaining optimal levels of dolichol-linked oligosaccharides. Hydrolyzes dolichyl pyrophosphate at a very high rate and dolichyl monophosphate at a much lower rate. Does not act on phosphatidate.</text>
</comment>
<dbReference type="AlphaFoldDB" id="A0AAE0MD15"/>
<gene>
    <name evidence="9" type="ORF">B0T19DRAFT_484416</name>
</gene>
<proteinExistence type="inferred from homology"/>
<organism evidence="9 10">
    <name type="scientific">Cercophora scortea</name>
    <dbReference type="NCBI Taxonomy" id="314031"/>
    <lineage>
        <taxon>Eukaryota</taxon>
        <taxon>Fungi</taxon>
        <taxon>Dikarya</taxon>
        <taxon>Ascomycota</taxon>
        <taxon>Pezizomycotina</taxon>
        <taxon>Sordariomycetes</taxon>
        <taxon>Sordariomycetidae</taxon>
        <taxon>Sordariales</taxon>
        <taxon>Lasiosphaeriaceae</taxon>
        <taxon>Cercophora</taxon>
    </lineage>
</organism>
<comment type="subcellular location">
    <subcellularLocation>
        <location evidence="6">Endoplasmic reticulum membrane</location>
        <topology evidence="6">Multi-pass membrane protein</topology>
    </subcellularLocation>
    <subcellularLocation>
        <location evidence="1">Membrane</location>
        <topology evidence="1">Multi-pass membrane protein</topology>
    </subcellularLocation>
</comment>
<feature type="transmembrane region" description="Helical" evidence="6">
    <location>
        <begin position="95"/>
        <end position="114"/>
    </location>
</feature>
<evidence type="ECO:0000256" key="3">
    <source>
        <dbReference type="ARBA" id="ARBA00022801"/>
    </source>
</evidence>
<feature type="transmembrane region" description="Helical" evidence="6">
    <location>
        <begin position="208"/>
        <end position="226"/>
    </location>
</feature>
<evidence type="ECO:0000256" key="4">
    <source>
        <dbReference type="ARBA" id="ARBA00022989"/>
    </source>
</evidence>
<keyword evidence="6" id="KW-0256">Endoplasmic reticulum</keyword>
<evidence type="ECO:0000313" key="10">
    <source>
        <dbReference type="Proteomes" id="UP001286456"/>
    </source>
</evidence>
<evidence type="ECO:0000313" key="9">
    <source>
        <dbReference type="EMBL" id="KAK3327273.1"/>
    </source>
</evidence>
<dbReference type="InterPro" id="IPR039667">
    <property type="entry name" value="Dolichyldiphosphatase_PAP2"/>
</dbReference>
<comment type="caution">
    <text evidence="9">The sequence shown here is derived from an EMBL/GenBank/DDBJ whole genome shotgun (WGS) entry which is preliminary data.</text>
</comment>
<dbReference type="CDD" id="cd03382">
    <property type="entry name" value="PAP2_dolichyldiphosphatase"/>
    <property type="match status" value="1"/>
</dbReference>
<dbReference type="Gene3D" id="1.20.144.10">
    <property type="entry name" value="Phosphatidic acid phosphatase type 2/haloperoxidase"/>
    <property type="match status" value="1"/>
</dbReference>
<protein>
    <recommendedName>
        <fullName evidence="6">Dolichyldiphosphatase</fullName>
        <ecNumber evidence="6">3.6.1.43</ecNumber>
    </recommendedName>
</protein>
<dbReference type="Proteomes" id="UP001286456">
    <property type="component" value="Unassembled WGS sequence"/>
</dbReference>
<keyword evidence="2 6" id="KW-0812">Transmembrane</keyword>
<dbReference type="PANTHER" id="PTHR11247:SF1">
    <property type="entry name" value="DOLICHYLDIPHOSPHATASE 1"/>
    <property type="match status" value="1"/>
</dbReference>
<dbReference type="GO" id="GO:0005789">
    <property type="term" value="C:endoplasmic reticulum membrane"/>
    <property type="evidence" value="ECO:0007669"/>
    <property type="project" value="UniProtKB-SubCell"/>
</dbReference>
<reference evidence="9" key="1">
    <citation type="journal article" date="2023" name="Mol. Phylogenet. Evol.">
        <title>Genome-scale phylogeny and comparative genomics of the fungal order Sordariales.</title>
        <authorList>
            <person name="Hensen N."/>
            <person name="Bonometti L."/>
            <person name="Westerberg I."/>
            <person name="Brannstrom I.O."/>
            <person name="Guillou S."/>
            <person name="Cros-Aarteil S."/>
            <person name="Calhoun S."/>
            <person name="Haridas S."/>
            <person name="Kuo A."/>
            <person name="Mondo S."/>
            <person name="Pangilinan J."/>
            <person name="Riley R."/>
            <person name="LaButti K."/>
            <person name="Andreopoulos B."/>
            <person name="Lipzen A."/>
            <person name="Chen C."/>
            <person name="Yan M."/>
            <person name="Daum C."/>
            <person name="Ng V."/>
            <person name="Clum A."/>
            <person name="Steindorff A."/>
            <person name="Ohm R.A."/>
            <person name="Martin F."/>
            <person name="Silar P."/>
            <person name="Natvig D.O."/>
            <person name="Lalanne C."/>
            <person name="Gautier V."/>
            <person name="Ament-Velasquez S.L."/>
            <person name="Kruys A."/>
            <person name="Hutchinson M.I."/>
            <person name="Powell A.J."/>
            <person name="Barry K."/>
            <person name="Miller A.N."/>
            <person name="Grigoriev I.V."/>
            <person name="Debuchy R."/>
            <person name="Gladieux P."/>
            <person name="Hiltunen Thoren M."/>
            <person name="Johannesson H."/>
        </authorList>
    </citation>
    <scope>NUCLEOTIDE SEQUENCE</scope>
    <source>
        <strain evidence="9">SMH4131-1</strain>
    </source>
</reference>
<dbReference type="EC" id="3.6.1.43" evidence="6"/>
<feature type="region of interest" description="Disordered" evidence="7">
    <location>
        <begin position="119"/>
        <end position="152"/>
    </location>
</feature>
<comment type="similarity">
    <text evidence="6">Belongs to the dolichyldiphosphatase family.</text>
</comment>
<evidence type="ECO:0000256" key="7">
    <source>
        <dbReference type="SAM" id="MobiDB-lite"/>
    </source>
</evidence>
<dbReference type="GO" id="GO:0008610">
    <property type="term" value="P:lipid biosynthetic process"/>
    <property type="evidence" value="ECO:0007669"/>
    <property type="project" value="TreeGrafter"/>
</dbReference>
<keyword evidence="3 6" id="KW-0378">Hydrolase</keyword>
<keyword evidence="5 6" id="KW-0472">Membrane</keyword>
<keyword evidence="4 6" id="KW-1133">Transmembrane helix</keyword>
<keyword evidence="10" id="KW-1185">Reference proteome</keyword>
<dbReference type="EMBL" id="JAUEPO010000003">
    <property type="protein sequence ID" value="KAK3327273.1"/>
    <property type="molecule type" value="Genomic_DNA"/>
</dbReference>
<feature type="transmembrane region" description="Helical" evidence="6">
    <location>
        <begin position="24"/>
        <end position="47"/>
    </location>
</feature>
<feature type="compositionally biased region" description="Polar residues" evidence="7">
    <location>
        <begin position="120"/>
        <end position="135"/>
    </location>
</feature>
<accession>A0AAE0MD15</accession>
<evidence type="ECO:0000259" key="8">
    <source>
        <dbReference type="Pfam" id="PF01569"/>
    </source>
</evidence>
<dbReference type="Pfam" id="PF01569">
    <property type="entry name" value="PAP2"/>
    <property type="match status" value="1"/>
</dbReference>
<feature type="domain" description="Phosphatidic acid phosphatase type 2/haloperoxidase" evidence="8">
    <location>
        <begin position="59"/>
        <end position="228"/>
    </location>
</feature>
<dbReference type="InterPro" id="IPR036938">
    <property type="entry name" value="PAP2/HPO_sf"/>
</dbReference>
<comment type="catalytic activity">
    <reaction evidence="6">
        <text>a di-trans,poly-cis-dolichyl diphosphate + H2O = a di-trans,poly-cis-dolichyl phosphate + phosphate + H(+)</text>
        <dbReference type="Rhea" id="RHEA:14385"/>
        <dbReference type="Rhea" id="RHEA-COMP:19498"/>
        <dbReference type="Rhea" id="RHEA-COMP:19506"/>
        <dbReference type="ChEBI" id="CHEBI:15377"/>
        <dbReference type="ChEBI" id="CHEBI:15378"/>
        <dbReference type="ChEBI" id="CHEBI:43474"/>
        <dbReference type="ChEBI" id="CHEBI:57497"/>
        <dbReference type="ChEBI" id="CHEBI:57683"/>
        <dbReference type="EC" id="3.6.1.43"/>
    </reaction>
</comment>